<keyword evidence="2" id="KW-0472">Membrane</keyword>
<dbReference type="OrthoDB" id="3540210at2759"/>
<accession>A0A8J2HYQ9</accession>
<dbReference type="GeneID" id="67014547"/>
<feature type="compositionally biased region" description="Low complexity" evidence="1">
    <location>
        <begin position="624"/>
        <end position="644"/>
    </location>
</feature>
<gene>
    <name evidence="3" type="ORF">ALTATR162_LOCUS3035</name>
</gene>
<dbReference type="AlphaFoldDB" id="A0A8J2HYQ9"/>
<keyword evidence="2" id="KW-1133">Transmembrane helix</keyword>
<dbReference type="RefSeq" id="XP_043166576.1">
    <property type="nucleotide sequence ID" value="XM_043310641.1"/>
</dbReference>
<evidence type="ECO:0000313" key="4">
    <source>
        <dbReference type="Proteomes" id="UP000676310"/>
    </source>
</evidence>
<feature type="region of interest" description="Disordered" evidence="1">
    <location>
        <begin position="713"/>
        <end position="735"/>
    </location>
</feature>
<feature type="region of interest" description="Disordered" evidence="1">
    <location>
        <begin position="620"/>
        <end position="697"/>
    </location>
</feature>
<protein>
    <submittedName>
        <fullName evidence="3">Uncharacterized protein</fullName>
    </submittedName>
</protein>
<name>A0A8J2HYQ9_9PLEO</name>
<evidence type="ECO:0000256" key="2">
    <source>
        <dbReference type="SAM" id="Phobius"/>
    </source>
</evidence>
<feature type="compositionally biased region" description="Polar residues" evidence="1">
    <location>
        <begin position="645"/>
        <end position="657"/>
    </location>
</feature>
<dbReference type="EMBL" id="CAJRGZ010000016">
    <property type="protein sequence ID" value="CAG5153100.1"/>
    <property type="molecule type" value="Genomic_DNA"/>
</dbReference>
<reference evidence="3" key="1">
    <citation type="submission" date="2021-05" db="EMBL/GenBank/DDBJ databases">
        <authorList>
            <person name="Stam R."/>
        </authorList>
    </citation>
    <scope>NUCLEOTIDE SEQUENCE</scope>
    <source>
        <strain evidence="3">CS162</strain>
    </source>
</reference>
<feature type="region of interest" description="Disordered" evidence="1">
    <location>
        <begin position="66"/>
        <end position="85"/>
    </location>
</feature>
<sequence>MSLLTEPRTGRWTDESNHHHLQWLQSDNQAQWLKVVVAICLTLSTPYVFRILVSSFIGFAGWFSSRRKNSNPSQDEEIQPTTSTSIMNDAKTGRQILRSVYVTFRQKESILEIRHQFFYFFVLSTLCFAFFSQIIASSILTDKMMTNRVGLLASETCGLYEYDNEKWGEEQASRVDSLMVKRENRAAIYAQECYDWGNDKKGKAMTCDFFYNSTLKYTISKSSCPFYESEICHTGALPGSAITFDTDYLDSSLLGINANPTYTFRRTTTCAPLSDQPPYVQHFSNSPTDHGFLYQYGGLYNVDDECASTPKMITDYTMRVVGHPFEWLAPVYRLNTWATSLGNPRCDFYQPIAKLKAPGLDTLKRTKTLTIVFVTALHIVYTQKSVDPIFPAGDKYIFPGGTVEYFKNGSPKSRSFACIDETRFCDPTNTYCWHEYAKIPDPVSHIAKDPAYWFMVNALKKSNTYDSIKLRLGSSLLAQQRVGEARSQALANNHWELEAEHMFKTSLARAQFDAWSLASGEDHDQDTYKNTVDEFAESMCGLFKFRAAGHVNIRMWPFWLLCSVLPITFLLSVELKTYRQICHGAMRSARDQLVKKSKAPTSDSAADGLVADSDTNDDAFVVGSTSSTRRSSETPAAPVVTPAPQSDTPSVKPSTDDSLILSDVANDRPPSTSTTTPLIDHSAHEPHNYGTHSAAHSIRTSRSSACMDRSASIIDPSARPGVNDGEVSQPSDQNDHEWTPLLIHGPILMGARIVKAMGEKGVEGPIDHLSS</sequence>
<dbReference type="Proteomes" id="UP000676310">
    <property type="component" value="Unassembled WGS sequence"/>
</dbReference>
<keyword evidence="4" id="KW-1185">Reference proteome</keyword>
<organism evidence="3 4">
    <name type="scientific">Alternaria atra</name>
    <dbReference type="NCBI Taxonomy" id="119953"/>
    <lineage>
        <taxon>Eukaryota</taxon>
        <taxon>Fungi</taxon>
        <taxon>Dikarya</taxon>
        <taxon>Ascomycota</taxon>
        <taxon>Pezizomycotina</taxon>
        <taxon>Dothideomycetes</taxon>
        <taxon>Pleosporomycetidae</taxon>
        <taxon>Pleosporales</taxon>
        <taxon>Pleosporineae</taxon>
        <taxon>Pleosporaceae</taxon>
        <taxon>Alternaria</taxon>
        <taxon>Alternaria sect. Ulocladioides</taxon>
    </lineage>
</organism>
<keyword evidence="2" id="KW-0812">Transmembrane</keyword>
<evidence type="ECO:0000313" key="3">
    <source>
        <dbReference type="EMBL" id="CAG5153100.1"/>
    </source>
</evidence>
<evidence type="ECO:0000256" key="1">
    <source>
        <dbReference type="SAM" id="MobiDB-lite"/>
    </source>
</evidence>
<comment type="caution">
    <text evidence="3">The sequence shown here is derived from an EMBL/GenBank/DDBJ whole genome shotgun (WGS) entry which is preliminary data.</text>
</comment>
<feature type="transmembrane region" description="Helical" evidence="2">
    <location>
        <begin position="35"/>
        <end position="63"/>
    </location>
</feature>
<feature type="transmembrane region" description="Helical" evidence="2">
    <location>
        <begin position="117"/>
        <end position="140"/>
    </location>
</feature>
<proteinExistence type="predicted"/>